<evidence type="ECO:0000313" key="9">
    <source>
        <dbReference type="Proteomes" id="UP000288587"/>
    </source>
</evidence>
<dbReference type="Gene3D" id="3.30.1490.20">
    <property type="entry name" value="ATP-grasp fold, A domain"/>
    <property type="match status" value="1"/>
</dbReference>
<keyword evidence="9" id="KW-1185">Reference proteome</keyword>
<name>A0A3S2VE91_9BURK</name>
<feature type="binding site" evidence="5">
    <location>
        <begin position="151"/>
        <end position="157"/>
    </location>
    <ligand>
        <name>ATP</name>
        <dbReference type="ChEBI" id="CHEBI:30616"/>
    </ligand>
</feature>
<dbReference type="Pfam" id="PF02222">
    <property type="entry name" value="ATP-grasp"/>
    <property type="match status" value="1"/>
</dbReference>
<comment type="caution">
    <text evidence="8">The sequence shown here is derived from an EMBL/GenBank/DDBJ whole genome shotgun (WGS) entry which is preliminary data.</text>
</comment>
<dbReference type="OrthoDB" id="9804625at2"/>
<dbReference type="Gene3D" id="3.40.50.20">
    <property type="match status" value="1"/>
</dbReference>
<evidence type="ECO:0000256" key="5">
    <source>
        <dbReference type="HAMAP-Rule" id="MF_01928"/>
    </source>
</evidence>
<comment type="function">
    <text evidence="5">Catalyzes the ATP-dependent conversion of 5-aminoimidazole ribonucleotide (AIR) and HCO(3)(-) to N5-carboxyaminoimidazole ribonucleotide (N5-CAIR).</text>
</comment>
<comment type="pathway">
    <text evidence="5 6">Purine metabolism; IMP biosynthesis via de novo pathway; 5-amino-1-(5-phospho-D-ribosyl)imidazole-4-carboxylate from 5-amino-1-(5-phospho-D-ribosyl)imidazole (N5-CAIR route): step 1/2.</text>
</comment>
<dbReference type="HAMAP" id="MF_01928">
    <property type="entry name" value="PurK"/>
    <property type="match status" value="1"/>
</dbReference>
<protein>
    <recommendedName>
        <fullName evidence="5 6">N5-carboxyaminoimidazole ribonucleotide synthase</fullName>
        <shortName evidence="5 6">N5-CAIR synthase</shortName>
        <ecNumber evidence="5 6">6.3.4.18</ecNumber>
    </recommendedName>
    <alternativeName>
        <fullName evidence="5 6">5-(carboxyamino)imidazole ribonucleotide synthetase</fullName>
    </alternativeName>
</protein>
<dbReference type="InterPro" id="IPR054350">
    <property type="entry name" value="PurT/PurK_preATP-grasp"/>
</dbReference>
<evidence type="ECO:0000256" key="6">
    <source>
        <dbReference type="RuleBase" id="RU361200"/>
    </source>
</evidence>
<feature type="binding site" evidence="5">
    <location>
        <begin position="181"/>
        <end position="184"/>
    </location>
    <ligand>
        <name>ATP</name>
        <dbReference type="ChEBI" id="CHEBI:30616"/>
    </ligand>
</feature>
<dbReference type="Pfam" id="PF17769">
    <property type="entry name" value="PurK_C"/>
    <property type="match status" value="1"/>
</dbReference>
<dbReference type="InterPro" id="IPR016185">
    <property type="entry name" value="PreATP-grasp_dom_sf"/>
</dbReference>
<keyword evidence="3 5" id="KW-0658">Purine biosynthesis</keyword>
<dbReference type="PANTHER" id="PTHR11609:SF5">
    <property type="entry name" value="PHOSPHORIBOSYLAMINOIMIDAZOLE CARBOXYLASE"/>
    <property type="match status" value="1"/>
</dbReference>
<dbReference type="InterPro" id="IPR011761">
    <property type="entry name" value="ATP-grasp"/>
</dbReference>
<evidence type="ECO:0000256" key="4">
    <source>
        <dbReference type="ARBA" id="ARBA00022840"/>
    </source>
</evidence>
<evidence type="ECO:0000313" key="8">
    <source>
        <dbReference type="EMBL" id="RVT84730.1"/>
    </source>
</evidence>
<comment type="catalytic activity">
    <reaction evidence="5 6">
        <text>5-amino-1-(5-phospho-beta-D-ribosyl)imidazole + hydrogencarbonate + ATP = 5-carboxyamino-1-(5-phospho-D-ribosyl)imidazole + ADP + phosphate + 2 H(+)</text>
        <dbReference type="Rhea" id="RHEA:19317"/>
        <dbReference type="ChEBI" id="CHEBI:15378"/>
        <dbReference type="ChEBI" id="CHEBI:17544"/>
        <dbReference type="ChEBI" id="CHEBI:30616"/>
        <dbReference type="ChEBI" id="CHEBI:43474"/>
        <dbReference type="ChEBI" id="CHEBI:58730"/>
        <dbReference type="ChEBI" id="CHEBI:137981"/>
        <dbReference type="ChEBI" id="CHEBI:456216"/>
        <dbReference type="EC" id="6.3.4.18"/>
    </reaction>
</comment>
<evidence type="ECO:0000256" key="1">
    <source>
        <dbReference type="ARBA" id="ARBA00022598"/>
    </source>
</evidence>
<dbReference type="NCBIfam" id="NF004677">
    <property type="entry name" value="PRK06019.1-3"/>
    <property type="match status" value="1"/>
</dbReference>
<dbReference type="InterPro" id="IPR005875">
    <property type="entry name" value="PurK"/>
</dbReference>
<dbReference type="EMBL" id="SACM01000003">
    <property type="protein sequence ID" value="RVT84730.1"/>
    <property type="molecule type" value="Genomic_DNA"/>
</dbReference>
<accession>A0A3S2VE91</accession>
<dbReference type="PROSITE" id="PS50975">
    <property type="entry name" value="ATP_GRASP"/>
    <property type="match status" value="1"/>
</dbReference>
<dbReference type="FunFam" id="3.30.1490.20:FF:000015">
    <property type="entry name" value="N5-carboxyaminoimidazole ribonucleotide synthase"/>
    <property type="match status" value="1"/>
</dbReference>
<dbReference type="PANTHER" id="PTHR11609">
    <property type="entry name" value="PURINE BIOSYNTHESIS PROTEIN 6/7, PUR6/7"/>
    <property type="match status" value="1"/>
</dbReference>
<feature type="binding site" evidence="5">
    <location>
        <position position="189"/>
    </location>
    <ligand>
        <name>ATP</name>
        <dbReference type="ChEBI" id="CHEBI:30616"/>
    </ligand>
</feature>
<comment type="subunit">
    <text evidence="5 6">Homodimer.</text>
</comment>
<keyword evidence="1 5" id="KW-0436">Ligase</keyword>
<dbReference type="GO" id="GO:0004638">
    <property type="term" value="F:phosphoribosylaminoimidazole carboxylase activity"/>
    <property type="evidence" value="ECO:0007669"/>
    <property type="project" value="InterPro"/>
</dbReference>
<dbReference type="GO" id="GO:0046872">
    <property type="term" value="F:metal ion binding"/>
    <property type="evidence" value="ECO:0007669"/>
    <property type="project" value="InterPro"/>
</dbReference>
<feature type="binding site" evidence="5">
    <location>
        <begin position="267"/>
        <end position="268"/>
    </location>
    <ligand>
        <name>ATP</name>
        <dbReference type="ChEBI" id="CHEBI:30616"/>
    </ligand>
</feature>
<dbReference type="NCBIfam" id="NF004679">
    <property type="entry name" value="PRK06019.1-5"/>
    <property type="match status" value="1"/>
</dbReference>
<dbReference type="SUPFAM" id="SSF52440">
    <property type="entry name" value="PreATP-grasp domain"/>
    <property type="match status" value="1"/>
</dbReference>
<dbReference type="GO" id="GO:0005829">
    <property type="term" value="C:cytosol"/>
    <property type="evidence" value="ECO:0007669"/>
    <property type="project" value="TreeGrafter"/>
</dbReference>
<dbReference type="RefSeq" id="WP_127683131.1">
    <property type="nucleotide sequence ID" value="NZ_SACM01000003.1"/>
</dbReference>
<dbReference type="SUPFAM" id="SSF51246">
    <property type="entry name" value="Rudiment single hybrid motif"/>
    <property type="match status" value="1"/>
</dbReference>
<keyword evidence="4 5" id="KW-0067">ATP-binding</keyword>
<proteinExistence type="inferred from homology"/>
<feature type="binding site" evidence="5">
    <location>
        <position position="212"/>
    </location>
    <ligand>
        <name>ATP</name>
        <dbReference type="ChEBI" id="CHEBI:30616"/>
    </ligand>
</feature>
<gene>
    <name evidence="5 6" type="primary">purK</name>
    <name evidence="8" type="ORF">EOD73_11400</name>
</gene>
<dbReference type="Pfam" id="PF22660">
    <property type="entry name" value="RS_preATP-grasp-like"/>
    <property type="match status" value="1"/>
</dbReference>
<sequence length="391" mass="40534">MSDALLPGAWLGMLGGGQLGRMAVHAAQSLGYRVAVLEPDPASPAGAAADWHLQAAYTDPQALAELAKACGAVSTEFENVPAQVLDTLAASLPVAPAGAAVAVCQDRALEKAHFAKSGVPCAPHAVLCTPADLDAVPDALLPGILKTATMGYDGKGQRRVRSREELRAAFAELGGVRCVLEALLPLAAELSVIVARGRDGAMVTLPAQRNWHVGGILATTVVPATGIDPALIAQAEASARAIADAFGYVGVLCTEFFVLADGRLLANEMAPRPHNSGHHSINACTVSQFELQVRAMAGLPLGTPRLHSPAVMLNLLGDLWFDAQGAQREPDWPGVLALPGVHLHLYGKTEPRRARKMGHLTVTAGSQPEALAVARQVAARLGLPTDGLDGA</sequence>
<dbReference type="AlphaFoldDB" id="A0A3S2VE91"/>
<dbReference type="NCBIfam" id="NF004676">
    <property type="entry name" value="PRK06019.1-2"/>
    <property type="match status" value="1"/>
</dbReference>
<keyword evidence="2 5" id="KW-0547">Nucleotide-binding</keyword>
<dbReference type="InterPro" id="IPR040686">
    <property type="entry name" value="PurK_C"/>
</dbReference>
<dbReference type="GO" id="GO:0034028">
    <property type="term" value="F:5-(carboxyamino)imidazole ribonucleotide synthase activity"/>
    <property type="evidence" value="ECO:0007669"/>
    <property type="project" value="UniProtKB-UniRule"/>
</dbReference>
<dbReference type="EC" id="6.3.4.18" evidence="5 6"/>
<dbReference type="InterPro" id="IPR003135">
    <property type="entry name" value="ATP-grasp_carboxylate-amine"/>
</dbReference>
<dbReference type="NCBIfam" id="TIGR01161">
    <property type="entry name" value="purK"/>
    <property type="match status" value="1"/>
</dbReference>
<evidence type="ECO:0000256" key="2">
    <source>
        <dbReference type="ARBA" id="ARBA00022741"/>
    </source>
</evidence>
<dbReference type="SUPFAM" id="SSF56059">
    <property type="entry name" value="Glutathione synthetase ATP-binding domain-like"/>
    <property type="match status" value="1"/>
</dbReference>
<reference evidence="8 9" key="1">
    <citation type="submission" date="2019-01" db="EMBL/GenBank/DDBJ databases">
        <authorList>
            <person name="Chen W.-M."/>
        </authorList>
    </citation>
    <scope>NUCLEOTIDE SEQUENCE [LARGE SCALE GENOMIC DNA]</scope>
    <source>
        <strain evidence="8 9">CCP-18</strain>
    </source>
</reference>
<dbReference type="GO" id="GO:0005524">
    <property type="term" value="F:ATP binding"/>
    <property type="evidence" value="ECO:0007669"/>
    <property type="project" value="UniProtKB-UniRule"/>
</dbReference>
<dbReference type="Gene3D" id="3.30.470.20">
    <property type="entry name" value="ATP-grasp fold, B domain"/>
    <property type="match status" value="1"/>
</dbReference>
<feature type="binding site" evidence="5">
    <location>
        <position position="107"/>
    </location>
    <ligand>
        <name>ATP</name>
        <dbReference type="ChEBI" id="CHEBI:30616"/>
    </ligand>
</feature>
<dbReference type="Proteomes" id="UP000288587">
    <property type="component" value="Unassembled WGS sequence"/>
</dbReference>
<organism evidence="8 9">
    <name type="scientific">Inhella crocodyli</name>
    <dbReference type="NCBI Taxonomy" id="2499851"/>
    <lineage>
        <taxon>Bacteria</taxon>
        <taxon>Pseudomonadati</taxon>
        <taxon>Pseudomonadota</taxon>
        <taxon>Betaproteobacteria</taxon>
        <taxon>Burkholderiales</taxon>
        <taxon>Sphaerotilaceae</taxon>
        <taxon>Inhella</taxon>
    </lineage>
</organism>
<dbReference type="InterPro" id="IPR011054">
    <property type="entry name" value="Rudment_hybrid_motif"/>
</dbReference>
<comment type="function">
    <text evidence="6">Catalyzes the ATP-dependent conversion of 5-aminoimidazole ribonucleotide (AIR) and HCO(3)- to N5-carboxyaminoimidazole ribonucleotide (N5-CAIR).</text>
</comment>
<evidence type="ECO:0000256" key="3">
    <source>
        <dbReference type="ARBA" id="ARBA00022755"/>
    </source>
</evidence>
<evidence type="ECO:0000259" key="7">
    <source>
        <dbReference type="PROSITE" id="PS50975"/>
    </source>
</evidence>
<dbReference type="InterPro" id="IPR013815">
    <property type="entry name" value="ATP_grasp_subdomain_1"/>
</dbReference>
<feature type="binding site" evidence="5">
    <location>
        <position position="146"/>
    </location>
    <ligand>
        <name>ATP</name>
        <dbReference type="ChEBI" id="CHEBI:30616"/>
    </ligand>
</feature>
<dbReference type="UniPathway" id="UPA00074">
    <property type="reaction ID" value="UER00942"/>
</dbReference>
<dbReference type="GO" id="GO:0006189">
    <property type="term" value="P:'de novo' IMP biosynthetic process"/>
    <property type="evidence" value="ECO:0007669"/>
    <property type="project" value="UniProtKB-UniRule"/>
</dbReference>
<comment type="similarity">
    <text evidence="5 6">Belongs to the PurK/PurT family.</text>
</comment>
<feature type="domain" description="ATP-grasp" evidence="7">
    <location>
        <begin position="111"/>
        <end position="297"/>
    </location>
</feature>